<gene>
    <name evidence="2" type="ORF">SS50377_11636</name>
</gene>
<dbReference type="InterPro" id="IPR038122">
    <property type="entry name" value="PFU_sf"/>
</dbReference>
<name>V6LVE2_9EUKA</name>
<dbReference type="Gene3D" id="3.10.20.870">
    <property type="entry name" value="PFU (PLAA family ubiquitin binding), C-terminal domain"/>
    <property type="match status" value="1"/>
</dbReference>
<dbReference type="VEuPathDB" id="GiardiaDB:SS50377_20403"/>
<proteinExistence type="predicted"/>
<dbReference type="SUPFAM" id="SSF50978">
    <property type="entry name" value="WD40 repeat-like"/>
    <property type="match status" value="1"/>
</dbReference>
<feature type="domain" description="PFU" evidence="1">
    <location>
        <begin position="386"/>
        <end position="461"/>
    </location>
</feature>
<evidence type="ECO:0000313" key="2">
    <source>
        <dbReference type="EMBL" id="EST48198.1"/>
    </source>
</evidence>
<dbReference type="Gene3D" id="2.130.10.10">
    <property type="entry name" value="YVTN repeat-like/Quinoprotein amine dehydrogenase"/>
    <property type="match status" value="1"/>
</dbReference>
<dbReference type="InterPro" id="IPR015155">
    <property type="entry name" value="PFU"/>
</dbReference>
<dbReference type="Pfam" id="PF09070">
    <property type="entry name" value="PFU"/>
    <property type="match status" value="1"/>
</dbReference>
<reference evidence="2" key="1">
    <citation type="journal article" date="2014" name="PLoS Genet.">
        <title>The Genome of Spironucleus salmonicida Highlights a Fish Pathogen Adapted to Fluctuating Environments.</title>
        <authorList>
            <person name="Xu F."/>
            <person name="Jerlstrom-Hultqvist J."/>
            <person name="Einarsson E."/>
            <person name="Astvaldsson A."/>
            <person name="Svard S.G."/>
            <person name="Andersson J.O."/>
        </authorList>
    </citation>
    <scope>NUCLEOTIDE SEQUENCE</scope>
</reference>
<dbReference type="InterPro" id="IPR015943">
    <property type="entry name" value="WD40/YVTN_repeat-like_dom_sf"/>
</dbReference>
<organism evidence="2">
    <name type="scientific">Spironucleus salmonicida</name>
    <dbReference type="NCBI Taxonomy" id="348837"/>
    <lineage>
        <taxon>Eukaryota</taxon>
        <taxon>Metamonada</taxon>
        <taxon>Diplomonadida</taxon>
        <taxon>Hexamitidae</taxon>
        <taxon>Hexamitinae</taxon>
        <taxon>Spironucleus</taxon>
    </lineage>
</organism>
<dbReference type="EMBL" id="KI545997">
    <property type="protein sequence ID" value="EST48198.1"/>
    <property type="molecule type" value="Genomic_DNA"/>
</dbReference>
<dbReference type="AlphaFoldDB" id="V6LVE2"/>
<protein>
    <submittedName>
        <fullName evidence="2">PFU (PLAA family ubiquitin binding) domain-containing protein</fullName>
    </submittedName>
</protein>
<sequence length="658" mass="71824">MHLMHSQKLAQKDIKDLYFSQQLQKLHVASLDGILYQVDPFHPSEPPIELVQLDAITALSGNEDSIILTSASGIILKMYTSGDVDQLKLKTQSRPRSIDLYNDDVVVGDWDGNLYFNDYVHKFAKFNYDNREVENGVNCVKLAHGRLFAGLSSGEVAIFDAQNVRGGPISCVQPHKHPVRALLIYAADAFFSAGNDGVCYFSYFAGGQFQSVVVSPRVFESEYIFTLDITEHAGRTLIAIGGTGFVVGVVDVSEVLVAFHAKHLVDAAPCLLHLAPVESDVWSVRFCGELLAVGQEDGTLSLLALGGQGIDSVQDELLDRLSSRTVDEGKFAGDSKNRLNARVLHDSYEFADLASIQEISPPNPMFLCSLGGQIALVLKFGGKYVQIGTVPVKTEGVLDAKNQKWDFCYEVSTEGGRMLKLFMNADEDSYTAGTRFLAENGVDGDAVDQIQQIREFIDRNAPKTSICDFILPDCAQLFKSGSKVSGKAGVQKAFEQGVPAVQQVTPLVAEKAFRHIAAAFSPLGMDGCAQAITYSTGQIPESEQQKAAFFCVLVYLVQTGALDRHRFDGFFVQTVCEAFLEATAQSLAVMSARLLSLLMGPEIRALINGKADRIVAQALQYLGKHDAECLVYSLMRQLGPQDISYGVLQTLMASESFE</sequence>
<dbReference type="InterPro" id="IPR036322">
    <property type="entry name" value="WD40_repeat_dom_sf"/>
</dbReference>
<accession>V6LVE2</accession>
<evidence type="ECO:0000259" key="1">
    <source>
        <dbReference type="Pfam" id="PF09070"/>
    </source>
</evidence>